<sequence length="438" mass="47044">MSPHDVVVVGAGLAGLSAARDLMNAGSDVVVLEARARPGGRVEQTRTADGRLVQLGGEVVGDFHTAYRGLVDDLGLHLGPSFTDIPGESTWLMNDGLSVGNAVPWLSASDQRKHDRIERQFAELAATVDPDNPWGHPDAVALDRLSVGDWLRSEGATANIVRAMEVRAMALADDSVERRSLLGDLRKESAAGALGFYNYDAWESLKVVEGSATVALLMAEQLAHRIRYSSPVAAIDITTNGVSVTLHTGERFTASDVVCSLPAGPLRDVRITGLSAERLASLHRQQHAPTAKFVTVYDSSFWEENNQNGTGYFEHTILGGTWVQNTGILSALVPVGKLGPYFATPPMLREKALTAELGSAYGPRATAPEAVFMRNWGADPWTQGYITAWRPGELTAVGPLHGTHEPPFWVVGSDQWVCGYMEGAVRTGRAAARELIGK</sequence>
<evidence type="ECO:0000256" key="1">
    <source>
        <dbReference type="ARBA" id="ARBA00001974"/>
    </source>
</evidence>
<feature type="binding site" evidence="4">
    <location>
        <begin position="33"/>
        <end position="34"/>
    </location>
    <ligand>
        <name>FAD</name>
        <dbReference type="ChEBI" id="CHEBI:57692"/>
    </ligand>
</feature>
<dbReference type="AlphaFoldDB" id="A0A1G8ZBY3"/>
<dbReference type="Gene3D" id="3.50.50.60">
    <property type="entry name" value="FAD/NAD(P)-binding domain"/>
    <property type="match status" value="1"/>
</dbReference>
<feature type="domain" description="Amine oxidase" evidence="5">
    <location>
        <begin position="13"/>
        <end position="436"/>
    </location>
</feature>
<evidence type="ECO:0000256" key="3">
    <source>
        <dbReference type="ARBA" id="ARBA00023002"/>
    </source>
</evidence>
<dbReference type="GO" id="GO:0016491">
    <property type="term" value="F:oxidoreductase activity"/>
    <property type="evidence" value="ECO:0007669"/>
    <property type="project" value="UniProtKB-KW"/>
</dbReference>
<dbReference type="SUPFAM" id="SSF51905">
    <property type="entry name" value="FAD/NAD(P)-binding domain"/>
    <property type="match status" value="1"/>
</dbReference>
<dbReference type="SUPFAM" id="SSF54373">
    <property type="entry name" value="FAD-linked reductases, C-terminal domain"/>
    <property type="match status" value="1"/>
</dbReference>
<dbReference type="STRING" id="386301.SAMN05216282_10311"/>
<dbReference type="Proteomes" id="UP000198701">
    <property type="component" value="Unassembled WGS sequence"/>
</dbReference>
<dbReference type="InterPro" id="IPR050703">
    <property type="entry name" value="Flavin_MAO"/>
</dbReference>
<evidence type="ECO:0000313" key="7">
    <source>
        <dbReference type="Proteomes" id="UP000198701"/>
    </source>
</evidence>
<dbReference type="PANTHER" id="PTHR43563">
    <property type="entry name" value="AMINE OXIDASE"/>
    <property type="match status" value="1"/>
</dbReference>
<name>A0A1G8ZBY3_9MICO</name>
<dbReference type="OrthoDB" id="337830at2"/>
<keyword evidence="7" id="KW-1185">Reference proteome</keyword>
<protein>
    <submittedName>
        <fullName evidence="6">Monoamine oxidase</fullName>
    </submittedName>
</protein>
<evidence type="ECO:0000256" key="2">
    <source>
        <dbReference type="ARBA" id="ARBA00005995"/>
    </source>
</evidence>
<evidence type="ECO:0000313" key="6">
    <source>
        <dbReference type="EMBL" id="SDK12174.1"/>
    </source>
</evidence>
<accession>A0A1G8ZBY3</accession>
<dbReference type="RefSeq" id="WP_092321756.1">
    <property type="nucleotide sequence ID" value="NZ_FNFU01000003.1"/>
</dbReference>
<keyword evidence="3" id="KW-0560">Oxidoreductase</keyword>
<dbReference type="EMBL" id="FNFU01000003">
    <property type="protein sequence ID" value="SDK12174.1"/>
    <property type="molecule type" value="Genomic_DNA"/>
</dbReference>
<comment type="cofactor">
    <cofactor evidence="1">
        <name>FAD</name>
        <dbReference type="ChEBI" id="CHEBI:57692"/>
    </cofactor>
</comment>
<reference evidence="6 7" key="1">
    <citation type="submission" date="2016-10" db="EMBL/GenBank/DDBJ databases">
        <authorList>
            <person name="de Groot N.N."/>
        </authorList>
    </citation>
    <scope>NUCLEOTIDE SEQUENCE [LARGE SCALE GENOMIC DNA]</scope>
    <source>
        <strain evidence="6 7">CGMCC 1.5382</strain>
    </source>
</reference>
<proteinExistence type="inferred from homology"/>
<evidence type="ECO:0000259" key="5">
    <source>
        <dbReference type="Pfam" id="PF01593"/>
    </source>
</evidence>
<dbReference type="PANTHER" id="PTHR43563:SF1">
    <property type="entry name" value="AMINE OXIDASE [FLAVIN-CONTAINING] B"/>
    <property type="match status" value="1"/>
</dbReference>
<dbReference type="Pfam" id="PF01593">
    <property type="entry name" value="Amino_oxidase"/>
    <property type="match status" value="1"/>
</dbReference>
<gene>
    <name evidence="6" type="ORF">SAMN05216282_10311</name>
</gene>
<evidence type="ECO:0000256" key="4">
    <source>
        <dbReference type="PIRSR" id="PIRSR601613-1"/>
    </source>
</evidence>
<dbReference type="InterPro" id="IPR002937">
    <property type="entry name" value="Amino_oxidase"/>
</dbReference>
<feature type="binding site" evidence="4">
    <location>
        <position position="232"/>
    </location>
    <ligand>
        <name>FAD</name>
        <dbReference type="ChEBI" id="CHEBI:57692"/>
    </ligand>
</feature>
<organism evidence="6 7">
    <name type="scientific">Cryobacterium psychrotolerans</name>
    <dbReference type="NCBI Taxonomy" id="386301"/>
    <lineage>
        <taxon>Bacteria</taxon>
        <taxon>Bacillati</taxon>
        <taxon>Actinomycetota</taxon>
        <taxon>Actinomycetes</taxon>
        <taxon>Micrococcales</taxon>
        <taxon>Microbacteriaceae</taxon>
        <taxon>Cryobacterium</taxon>
    </lineage>
</organism>
<dbReference type="InterPro" id="IPR001613">
    <property type="entry name" value="Flavin_amine_oxidase"/>
</dbReference>
<dbReference type="PRINTS" id="PR00757">
    <property type="entry name" value="AMINEOXDASEF"/>
</dbReference>
<comment type="similarity">
    <text evidence="2">Belongs to the flavin monoamine oxidase family.</text>
</comment>
<dbReference type="InterPro" id="IPR036188">
    <property type="entry name" value="FAD/NAD-bd_sf"/>
</dbReference>